<dbReference type="EMBL" id="CAMAPF010001045">
    <property type="protein sequence ID" value="CAH9142983.1"/>
    <property type="molecule type" value="Genomic_DNA"/>
</dbReference>
<gene>
    <name evidence="1" type="ORF">CEPIT_LOCUS40318</name>
</gene>
<keyword evidence="2" id="KW-1185">Reference proteome</keyword>
<accession>A0AAV0G6V6</accession>
<organism evidence="1 2">
    <name type="scientific">Cuscuta epithymum</name>
    <dbReference type="NCBI Taxonomy" id="186058"/>
    <lineage>
        <taxon>Eukaryota</taxon>
        <taxon>Viridiplantae</taxon>
        <taxon>Streptophyta</taxon>
        <taxon>Embryophyta</taxon>
        <taxon>Tracheophyta</taxon>
        <taxon>Spermatophyta</taxon>
        <taxon>Magnoliopsida</taxon>
        <taxon>eudicotyledons</taxon>
        <taxon>Gunneridae</taxon>
        <taxon>Pentapetalae</taxon>
        <taxon>asterids</taxon>
        <taxon>lamiids</taxon>
        <taxon>Solanales</taxon>
        <taxon>Convolvulaceae</taxon>
        <taxon>Cuscuteae</taxon>
        <taxon>Cuscuta</taxon>
        <taxon>Cuscuta subgen. Cuscuta</taxon>
    </lineage>
</organism>
<sequence>MENRFVHYYICKSNSRGSS</sequence>
<proteinExistence type="predicted"/>
<dbReference type="AlphaFoldDB" id="A0AAV0G6V6"/>
<dbReference type="Proteomes" id="UP001152523">
    <property type="component" value="Unassembled WGS sequence"/>
</dbReference>
<comment type="caution">
    <text evidence="1">The sequence shown here is derived from an EMBL/GenBank/DDBJ whole genome shotgun (WGS) entry which is preliminary data.</text>
</comment>
<reference evidence="1" key="1">
    <citation type="submission" date="2022-07" db="EMBL/GenBank/DDBJ databases">
        <authorList>
            <person name="Macas J."/>
            <person name="Novak P."/>
            <person name="Neumann P."/>
        </authorList>
    </citation>
    <scope>NUCLEOTIDE SEQUENCE</scope>
</reference>
<protein>
    <submittedName>
        <fullName evidence="1">Uncharacterized protein</fullName>
    </submittedName>
</protein>
<evidence type="ECO:0000313" key="1">
    <source>
        <dbReference type="EMBL" id="CAH9142983.1"/>
    </source>
</evidence>
<evidence type="ECO:0000313" key="2">
    <source>
        <dbReference type="Proteomes" id="UP001152523"/>
    </source>
</evidence>
<name>A0AAV0G6V6_9ASTE</name>